<evidence type="ECO:0000313" key="3">
    <source>
        <dbReference type="EMBL" id="AUX08113.1"/>
    </source>
</evidence>
<dbReference type="Gene3D" id="2.60.120.10">
    <property type="entry name" value="Jelly Rolls"/>
    <property type="match status" value="1"/>
</dbReference>
<dbReference type="EMBL" id="CP025066">
    <property type="protein sequence ID" value="AUX08113.1"/>
    <property type="molecule type" value="Genomic_DNA"/>
</dbReference>
<sequence>MSDEYTVVDPDEIEPDQFPESGLNHRKLTEALGATEMRVNVIRLSPGDVTGYHRHERQEEVFVLLSGPGRARIGGDLVDVPKWGVVRVPSETPRQLLNDAEEGEAVWLMLGAPTVGTVEDYGEYVVVDEE</sequence>
<reference evidence="4" key="1">
    <citation type="submission" date="2017-11" db="EMBL/GenBank/DDBJ databases">
        <title>Phenotypic and genomic properties of facultatively anaerobic sulfur-reducing natronoarchaea from hypersaline soda lakes.</title>
        <authorList>
            <person name="Sorokin D.Y."/>
            <person name="Kublanov I.V."/>
            <person name="Roman P."/>
            <person name="Sinninghe Damste J.S."/>
            <person name="Golyshin P.N."/>
            <person name="Rojo D."/>
            <person name="Ciordia S."/>
            <person name="Mena M.D.C."/>
            <person name="Ferrer M."/>
            <person name="Messina E."/>
            <person name="Smedile F."/>
            <person name="La Spada G."/>
            <person name="La Cono V."/>
            <person name="Yakimov M.M."/>
        </authorList>
    </citation>
    <scope>NUCLEOTIDE SEQUENCE [LARGE SCALE GENOMIC DNA]</scope>
    <source>
        <strain evidence="4">AArc-Sl</strain>
    </source>
</reference>
<dbReference type="Proteomes" id="UP000263012">
    <property type="component" value="Chromosome"/>
</dbReference>
<dbReference type="KEGG" id="hdf:AArcSl_0460"/>
<dbReference type="AlphaFoldDB" id="A0A343TG91"/>
<gene>
    <name evidence="3" type="ORF">AArcSl_0460</name>
</gene>
<dbReference type="PANTHER" id="PTHR35848">
    <property type="entry name" value="OXALATE-BINDING PROTEIN"/>
    <property type="match status" value="1"/>
</dbReference>
<dbReference type="GO" id="GO:0046872">
    <property type="term" value="F:metal ion binding"/>
    <property type="evidence" value="ECO:0007669"/>
    <property type="project" value="UniProtKB-KW"/>
</dbReference>
<dbReference type="GeneID" id="37876797"/>
<proteinExistence type="predicted"/>
<dbReference type="InterPro" id="IPR051610">
    <property type="entry name" value="GPI/OXD"/>
</dbReference>
<feature type="domain" description="Cupin type-2" evidence="2">
    <location>
        <begin position="41"/>
        <end position="110"/>
    </location>
</feature>
<dbReference type="InterPro" id="IPR014710">
    <property type="entry name" value="RmlC-like_jellyroll"/>
</dbReference>
<dbReference type="OrthoDB" id="82049at2157"/>
<name>A0A343TG91_9EURY</name>
<evidence type="ECO:0000259" key="2">
    <source>
        <dbReference type="Pfam" id="PF07883"/>
    </source>
</evidence>
<keyword evidence="4" id="KW-1185">Reference proteome</keyword>
<evidence type="ECO:0000313" key="4">
    <source>
        <dbReference type="Proteomes" id="UP000263012"/>
    </source>
</evidence>
<protein>
    <recommendedName>
        <fullName evidence="2">Cupin type-2 domain-containing protein</fullName>
    </recommendedName>
</protein>
<dbReference type="RefSeq" id="WP_119821668.1">
    <property type="nucleotide sequence ID" value="NZ_CP025066.1"/>
</dbReference>
<accession>A0A343TG91</accession>
<evidence type="ECO:0000256" key="1">
    <source>
        <dbReference type="ARBA" id="ARBA00022723"/>
    </source>
</evidence>
<keyword evidence="1" id="KW-0479">Metal-binding</keyword>
<organism evidence="3 4">
    <name type="scientific">Halalkaliarchaeum desulfuricum</name>
    <dbReference type="NCBI Taxonomy" id="2055893"/>
    <lineage>
        <taxon>Archaea</taxon>
        <taxon>Methanobacteriati</taxon>
        <taxon>Methanobacteriota</taxon>
        <taxon>Stenosarchaea group</taxon>
        <taxon>Halobacteria</taxon>
        <taxon>Halobacteriales</taxon>
        <taxon>Haloferacaceae</taxon>
        <taxon>Halalkaliarchaeum</taxon>
    </lineage>
</organism>
<dbReference type="InterPro" id="IPR011051">
    <property type="entry name" value="RmlC_Cupin_sf"/>
</dbReference>
<dbReference type="SUPFAM" id="SSF51182">
    <property type="entry name" value="RmlC-like cupins"/>
    <property type="match status" value="1"/>
</dbReference>
<dbReference type="InterPro" id="IPR013096">
    <property type="entry name" value="Cupin_2"/>
</dbReference>
<dbReference type="Pfam" id="PF07883">
    <property type="entry name" value="Cupin_2"/>
    <property type="match status" value="1"/>
</dbReference>